<dbReference type="Gene3D" id="3.40.50.720">
    <property type="entry name" value="NAD(P)-binding Rossmann-like Domain"/>
    <property type="match status" value="1"/>
</dbReference>
<evidence type="ECO:0000259" key="3">
    <source>
        <dbReference type="Pfam" id="PF02803"/>
    </source>
</evidence>
<dbReference type="EMBL" id="FZMP01000117">
    <property type="protein sequence ID" value="SNQ60816.1"/>
    <property type="molecule type" value="Genomic_DNA"/>
</dbReference>
<dbReference type="Proteomes" id="UP000218615">
    <property type="component" value="Unassembled WGS sequence"/>
</dbReference>
<dbReference type="GO" id="GO:0016747">
    <property type="term" value="F:acyltransferase activity, transferring groups other than amino-acyl groups"/>
    <property type="evidence" value="ECO:0007669"/>
    <property type="project" value="InterPro"/>
</dbReference>
<dbReference type="InterPro" id="IPR050259">
    <property type="entry name" value="SDR"/>
</dbReference>
<name>A0A284VNG1_9EURY</name>
<keyword evidence="2" id="KW-0414">Isoprene biosynthesis</keyword>
<evidence type="ECO:0000313" key="4">
    <source>
        <dbReference type="EMBL" id="SNQ60816.1"/>
    </source>
</evidence>
<dbReference type="InterPro" id="IPR020613">
    <property type="entry name" value="Thiolase_CS"/>
</dbReference>
<dbReference type="PANTHER" id="PTHR42879">
    <property type="entry name" value="3-OXOACYL-(ACYL-CARRIER-PROTEIN) REDUCTASE"/>
    <property type="match status" value="1"/>
</dbReference>
<dbReference type="PANTHER" id="PTHR42879:SF2">
    <property type="entry name" value="3-OXOACYL-[ACYL-CARRIER-PROTEIN] REDUCTASE FABG"/>
    <property type="match status" value="1"/>
</dbReference>
<organism evidence="4 5">
    <name type="scientific">Candidatus Methanoperedens nitratireducens</name>
    <dbReference type="NCBI Taxonomy" id="1392998"/>
    <lineage>
        <taxon>Archaea</taxon>
        <taxon>Methanobacteriati</taxon>
        <taxon>Methanobacteriota</taxon>
        <taxon>Stenosarchaea group</taxon>
        <taxon>Methanomicrobia</taxon>
        <taxon>Methanosarcinales</taxon>
        <taxon>ANME-2 cluster</taxon>
        <taxon>Candidatus Methanoperedentaceae</taxon>
        <taxon>Candidatus Methanoperedens</taxon>
    </lineage>
</organism>
<dbReference type="InterPro" id="IPR002347">
    <property type="entry name" value="SDR_fam"/>
</dbReference>
<dbReference type="InterPro" id="IPR016039">
    <property type="entry name" value="Thiolase-like"/>
</dbReference>
<dbReference type="GO" id="GO:0008299">
    <property type="term" value="P:isoprenoid biosynthetic process"/>
    <property type="evidence" value="ECO:0007669"/>
    <property type="project" value="UniProtKB-KW"/>
</dbReference>
<dbReference type="PROSITE" id="PS00737">
    <property type="entry name" value="THIOLASE_2"/>
    <property type="match status" value="1"/>
</dbReference>
<dbReference type="Pfam" id="PF02803">
    <property type="entry name" value="Thiolase_C"/>
    <property type="match status" value="1"/>
</dbReference>
<dbReference type="SUPFAM" id="SSF51735">
    <property type="entry name" value="NAD(P)-binding Rossmann-fold domains"/>
    <property type="match status" value="1"/>
</dbReference>
<sequence>MESMSQAPYILKKALQRAGLSAKGLDLVEANEAFAAQSIAVNRELGLAPDIVNVNGGAIALGHPIGASGARILVNNAGIVRDKSFVKMTSDMWTDVLSVNLDGAFYCIKAFVEGMLERKYGRIINISSVIGRMGNFGQANYTASKAGMIGLTKSTGEGVCRKRYHSKCRSAGICGYGYGEVCP</sequence>
<dbReference type="PRINTS" id="PR00080">
    <property type="entry name" value="SDRFAMILY"/>
</dbReference>
<dbReference type="SUPFAM" id="SSF53901">
    <property type="entry name" value="Thiolase-like"/>
    <property type="match status" value="1"/>
</dbReference>
<dbReference type="PROSITE" id="PS00061">
    <property type="entry name" value="ADH_SHORT"/>
    <property type="match status" value="1"/>
</dbReference>
<accession>A0A284VNG1</accession>
<reference evidence="5" key="1">
    <citation type="submission" date="2017-06" db="EMBL/GenBank/DDBJ databases">
        <authorList>
            <person name="Cremers G."/>
        </authorList>
    </citation>
    <scope>NUCLEOTIDE SEQUENCE [LARGE SCALE GENOMIC DNA]</scope>
</reference>
<dbReference type="GO" id="GO:0032787">
    <property type="term" value="P:monocarboxylic acid metabolic process"/>
    <property type="evidence" value="ECO:0007669"/>
    <property type="project" value="UniProtKB-ARBA"/>
</dbReference>
<dbReference type="InterPro" id="IPR020617">
    <property type="entry name" value="Thiolase_C"/>
</dbReference>
<gene>
    <name evidence="4" type="ORF">MNV_2030018</name>
</gene>
<dbReference type="AlphaFoldDB" id="A0A284VNG1"/>
<evidence type="ECO:0000256" key="2">
    <source>
        <dbReference type="ARBA" id="ARBA00023229"/>
    </source>
</evidence>
<evidence type="ECO:0000256" key="1">
    <source>
        <dbReference type="ARBA" id="ARBA00006484"/>
    </source>
</evidence>
<protein>
    <recommendedName>
        <fullName evidence="3">Thiolase C-terminal domain-containing protein</fullName>
    </recommendedName>
</protein>
<keyword evidence="5" id="KW-1185">Reference proteome</keyword>
<feature type="domain" description="Thiolase C-terminal" evidence="3">
    <location>
        <begin position="4"/>
        <end position="77"/>
    </location>
</feature>
<proteinExistence type="inferred from homology"/>
<dbReference type="InterPro" id="IPR036291">
    <property type="entry name" value="NAD(P)-bd_dom_sf"/>
</dbReference>
<dbReference type="InterPro" id="IPR020904">
    <property type="entry name" value="Sc_DH/Rdtase_CS"/>
</dbReference>
<comment type="similarity">
    <text evidence="1">Belongs to the short-chain dehydrogenases/reductases (SDR) family.</text>
</comment>
<dbReference type="PRINTS" id="PR00081">
    <property type="entry name" value="GDHRDH"/>
</dbReference>
<evidence type="ECO:0000313" key="5">
    <source>
        <dbReference type="Proteomes" id="UP000218615"/>
    </source>
</evidence>